<evidence type="ECO:0000256" key="2">
    <source>
        <dbReference type="ARBA" id="ARBA00022448"/>
    </source>
</evidence>
<feature type="transmembrane region" description="Helical" evidence="7">
    <location>
        <begin position="72"/>
        <end position="97"/>
    </location>
</feature>
<feature type="region of interest" description="Disordered" evidence="6">
    <location>
        <begin position="592"/>
        <end position="629"/>
    </location>
</feature>
<dbReference type="GO" id="GO:0006865">
    <property type="term" value="P:amino acid transport"/>
    <property type="evidence" value="ECO:0007669"/>
    <property type="project" value="InterPro"/>
</dbReference>
<dbReference type="Proteomes" id="UP000663843">
    <property type="component" value="Unassembled WGS sequence"/>
</dbReference>
<dbReference type="InterPro" id="IPR004840">
    <property type="entry name" value="Amino_acid_permease_CS"/>
</dbReference>
<dbReference type="SUPFAM" id="SSF53474">
    <property type="entry name" value="alpha/beta-Hydrolases"/>
    <property type="match status" value="1"/>
</dbReference>
<feature type="region of interest" description="Disordered" evidence="6">
    <location>
        <begin position="944"/>
        <end position="979"/>
    </location>
</feature>
<evidence type="ECO:0000256" key="4">
    <source>
        <dbReference type="ARBA" id="ARBA00022989"/>
    </source>
</evidence>
<dbReference type="GO" id="GO:0015101">
    <property type="term" value="F:organic cation transmembrane transporter activity"/>
    <property type="evidence" value="ECO:0007669"/>
    <property type="project" value="UniProtKB-ARBA"/>
</dbReference>
<gene>
    <name evidence="9" type="ORF">RDB_LOCUS165106</name>
</gene>
<evidence type="ECO:0000256" key="7">
    <source>
        <dbReference type="SAM" id="Phobius"/>
    </source>
</evidence>
<evidence type="ECO:0000313" key="9">
    <source>
        <dbReference type="EMBL" id="CAE6520887.1"/>
    </source>
</evidence>
<evidence type="ECO:0000256" key="1">
    <source>
        <dbReference type="ARBA" id="ARBA00004141"/>
    </source>
</evidence>
<dbReference type="InterPro" id="IPR002293">
    <property type="entry name" value="AA/rel_permease1"/>
</dbReference>
<evidence type="ECO:0000256" key="6">
    <source>
        <dbReference type="SAM" id="MobiDB-lite"/>
    </source>
</evidence>
<dbReference type="PROSITE" id="PS00218">
    <property type="entry name" value="AMINO_ACID_PERMEASE_1"/>
    <property type="match status" value="1"/>
</dbReference>
<keyword evidence="2" id="KW-0813">Transport</keyword>
<dbReference type="PANTHER" id="PTHR45649">
    <property type="entry name" value="AMINO-ACID PERMEASE BAT1"/>
    <property type="match status" value="1"/>
</dbReference>
<evidence type="ECO:0000313" key="10">
    <source>
        <dbReference type="Proteomes" id="UP000663843"/>
    </source>
</evidence>
<feature type="compositionally biased region" description="Polar residues" evidence="6">
    <location>
        <begin position="964"/>
        <end position="973"/>
    </location>
</feature>
<organism evidence="9 10">
    <name type="scientific">Rhizoctonia solani</name>
    <dbReference type="NCBI Taxonomy" id="456999"/>
    <lineage>
        <taxon>Eukaryota</taxon>
        <taxon>Fungi</taxon>
        <taxon>Dikarya</taxon>
        <taxon>Basidiomycota</taxon>
        <taxon>Agaricomycotina</taxon>
        <taxon>Agaricomycetes</taxon>
        <taxon>Cantharellales</taxon>
        <taxon>Ceratobasidiaceae</taxon>
        <taxon>Rhizoctonia</taxon>
    </lineage>
</organism>
<dbReference type="AlphaFoldDB" id="A0A8H3HJ16"/>
<feature type="transmembrane region" description="Helical" evidence="7">
    <location>
        <begin position="479"/>
        <end position="498"/>
    </location>
</feature>
<dbReference type="InterPro" id="IPR018712">
    <property type="entry name" value="Tle1-like_cat"/>
</dbReference>
<evidence type="ECO:0000256" key="3">
    <source>
        <dbReference type="ARBA" id="ARBA00022692"/>
    </source>
</evidence>
<dbReference type="Pfam" id="PF09994">
    <property type="entry name" value="T6SS_Tle1-like_cat"/>
    <property type="match status" value="1"/>
</dbReference>
<feature type="transmembrane region" description="Helical" evidence="7">
    <location>
        <begin position="272"/>
        <end position="293"/>
    </location>
</feature>
<keyword evidence="4 7" id="KW-1133">Transmembrane helix</keyword>
<comment type="caution">
    <text evidence="9">The sequence shown here is derived from an EMBL/GenBank/DDBJ whole genome shotgun (WGS) entry which is preliminary data.</text>
</comment>
<dbReference type="Pfam" id="PF13520">
    <property type="entry name" value="AA_permease_2"/>
    <property type="match status" value="1"/>
</dbReference>
<dbReference type="GO" id="GO:0016020">
    <property type="term" value="C:membrane"/>
    <property type="evidence" value="ECO:0007669"/>
    <property type="project" value="UniProtKB-SubCell"/>
</dbReference>
<feature type="transmembrane region" description="Helical" evidence="7">
    <location>
        <begin position="445"/>
        <end position="467"/>
    </location>
</feature>
<feature type="domain" description="T6SS Phospholipase effector Tle1-like catalytic" evidence="8">
    <location>
        <begin position="636"/>
        <end position="922"/>
    </location>
</feature>
<feature type="transmembrane region" description="Helical" evidence="7">
    <location>
        <begin position="321"/>
        <end position="338"/>
    </location>
</feature>
<reference evidence="9" key="1">
    <citation type="submission" date="2021-01" db="EMBL/GenBank/DDBJ databases">
        <authorList>
            <person name="Kaushik A."/>
        </authorList>
    </citation>
    <scope>NUCLEOTIDE SEQUENCE</scope>
    <source>
        <strain evidence="9">AG2-2IIIB</strain>
    </source>
</reference>
<accession>A0A8H3HJ16</accession>
<keyword evidence="5 7" id="KW-0472">Membrane</keyword>
<feature type="region of interest" description="Disordered" evidence="6">
    <location>
        <begin position="1"/>
        <end position="25"/>
    </location>
</feature>
<feature type="transmembrane region" description="Helical" evidence="7">
    <location>
        <begin position="162"/>
        <end position="181"/>
    </location>
</feature>
<feature type="transmembrane region" description="Helical" evidence="7">
    <location>
        <begin position="118"/>
        <end position="150"/>
    </location>
</feature>
<keyword evidence="3 7" id="KW-0812">Transmembrane</keyword>
<feature type="compositionally biased region" description="Low complexity" evidence="6">
    <location>
        <begin position="9"/>
        <end position="23"/>
    </location>
</feature>
<dbReference type="PANTHER" id="PTHR45649:SF14">
    <property type="entry name" value="GABA PERMEASE"/>
    <property type="match status" value="1"/>
</dbReference>
<comment type="subcellular location">
    <subcellularLocation>
        <location evidence="1">Membrane</location>
        <topology evidence="1">Multi-pass membrane protein</topology>
    </subcellularLocation>
</comment>
<name>A0A8H3HJ16_9AGAM</name>
<dbReference type="Gene3D" id="1.20.1740.10">
    <property type="entry name" value="Amino acid/polyamine transporter I"/>
    <property type="match status" value="1"/>
</dbReference>
<evidence type="ECO:0000256" key="5">
    <source>
        <dbReference type="ARBA" id="ARBA00023136"/>
    </source>
</evidence>
<feature type="transmembrane region" description="Helical" evidence="7">
    <location>
        <begin position="193"/>
        <end position="216"/>
    </location>
</feature>
<evidence type="ECO:0000259" key="8">
    <source>
        <dbReference type="Pfam" id="PF09994"/>
    </source>
</evidence>
<feature type="transmembrane region" description="Helical" evidence="7">
    <location>
        <begin position="37"/>
        <end position="60"/>
    </location>
</feature>
<feature type="transmembrane region" description="Helical" evidence="7">
    <location>
        <begin position="375"/>
        <end position="395"/>
    </location>
</feature>
<feature type="transmembrane region" description="Helical" evidence="7">
    <location>
        <begin position="401"/>
        <end position="424"/>
    </location>
</feature>
<dbReference type="EMBL" id="CAJMWT010006873">
    <property type="protein sequence ID" value="CAE6520887.1"/>
    <property type="molecule type" value="Genomic_DNA"/>
</dbReference>
<feature type="transmembrane region" description="Helical" evidence="7">
    <location>
        <begin position="236"/>
        <end position="260"/>
    </location>
</feature>
<sequence>MKPGGKEIASNSVVPAPSSPSLSGDVRAEQHGMERQFSLFSIIGLAFAILNSWTAMAASLNIVLPSGGPVAMLWGLVVSAIGALCLSASLAEICHIYPTSGGPYHWSAMLAPPDWAPLISWICGWFAVTGWWALVATAGSLAGSLITGIIALLHPNYELQQWHVFLIFEVWMIGAFLINTFGVRLLPVINRAALTWSIIGVTVISITCLACSSPNYKSGEFVFRSYINETGWNNGIAWILGLLQSAFGLTGFDAVSHIVEEMPSPHIHAPRAMILAVLIGATSSFAFLVVLLFCMKDVDAVIASPAGALLEIIYQATNNRAGAVCLLMFPVVSMAFAGQGIMTGASRMTHAFARDNGLPFSQIFARINSRFRVPLASLVLTTTLCVIFGCIYLGSSSALNAILSSSVVALNVSYSIPVALLLIRGRHLLNPPELPEPPTFSLGRIGGPIANIIGLAFAVLTTVFFLFPPELPVTPSNMNYTIVVFGIIAIVSAITWMTSGRRHFKGPLDMDELLRMAYDARRPASGTIVHEYAHMPGHYPSSVDTHLTTQDSIDDVGGIGALTLDDTSSFMTSSIPRVDESPTTSFHAYGTDSFVSTDSAPPPRTRRPSEIAASRQMSAPKALEHGSVHRSPRTPKRIIVCCDGTWQDGIIQKQTWMYSNVLKLARCINHEDMRYDPPIHQIVFYQAGIGSEQNIYSRYVDGTTGASLAEKVQEAYAFIAHNYSPGDEVFLFGFSRGAYTARMVSAFIGLIGILDRTAMDSFADIFIAMQKKCKAKDEAENKQCDDALAPFKEICDDGRRRADFSHDKFTIKCVGVWDTVGSLGLPTIITRGSPKMHQLFDFPDNLLGPHVERAYHAMSLNEDREDFQITKFCQTKKGKERGQILQQVWFAGQHSDLISLYEVGGGWQDHDLSDIALMWMIANIEDIISIDFKYAKALPRPVAPWGEQPPHSSQSGIYKLGGTTERQPSTNPATHERMHESVKYQKLRTPAANQWIKEHPDRIANLLPLEHEIRENWGYRPGHTPKRIDTLQARKEIKSEQAAAKGLIAMAQKVLRNATQTEVIKDEGGRSVYEDSWVGRILDEIMNKKDN</sequence>
<dbReference type="InterPro" id="IPR029058">
    <property type="entry name" value="AB_hydrolase_fold"/>
</dbReference>
<dbReference type="FunFam" id="1.20.1740.10:FF:000046">
    <property type="entry name" value="Amino-acid permease, putative"/>
    <property type="match status" value="1"/>
</dbReference>
<protein>
    <recommendedName>
        <fullName evidence="8">T6SS Phospholipase effector Tle1-like catalytic domain-containing protein</fullName>
    </recommendedName>
</protein>
<proteinExistence type="predicted"/>